<evidence type="ECO:0000256" key="1">
    <source>
        <dbReference type="SAM" id="MobiDB-lite"/>
    </source>
</evidence>
<comment type="caution">
    <text evidence="2">The sequence shown here is derived from an EMBL/GenBank/DDBJ whole genome shotgun (WGS) entry which is preliminary data.</text>
</comment>
<protein>
    <submittedName>
        <fullName evidence="2">Uncharacterized protein</fullName>
    </submittedName>
</protein>
<feature type="compositionally biased region" description="Low complexity" evidence="1">
    <location>
        <begin position="17"/>
        <end position="26"/>
    </location>
</feature>
<dbReference type="AlphaFoldDB" id="A0A8H9GGH9"/>
<dbReference type="RefSeq" id="WP_171103792.1">
    <property type="nucleotide sequence ID" value="NZ_BMPT01000006.1"/>
</dbReference>
<reference evidence="2" key="1">
    <citation type="journal article" date="2014" name="Int. J. Syst. Evol. Microbiol.">
        <title>Complete genome sequence of Corynebacterium casei LMG S-19264T (=DSM 44701T), isolated from a smear-ripened cheese.</title>
        <authorList>
            <consortium name="US DOE Joint Genome Institute (JGI-PGF)"/>
            <person name="Walter F."/>
            <person name="Albersmeier A."/>
            <person name="Kalinowski J."/>
            <person name="Ruckert C."/>
        </authorList>
    </citation>
    <scope>NUCLEOTIDE SEQUENCE</scope>
    <source>
        <strain evidence="2">JCM 3051</strain>
    </source>
</reference>
<accession>A0A8H9GGH9</accession>
<keyword evidence="3" id="KW-1185">Reference proteome</keyword>
<name>A0A8H9GGH9_9MICO</name>
<evidence type="ECO:0000313" key="2">
    <source>
        <dbReference type="EMBL" id="GGM22740.1"/>
    </source>
</evidence>
<reference evidence="2" key="2">
    <citation type="submission" date="2020-09" db="EMBL/GenBank/DDBJ databases">
        <authorList>
            <person name="Sun Q."/>
            <person name="Ohkuma M."/>
        </authorList>
    </citation>
    <scope>NUCLEOTIDE SEQUENCE</scope>
    <source>
        <strain evidence="2">JCM 3051</strain>
    </source>
</reference>
<feature type="region of interest" description="Disordered" evidence="1">
    <location>
        <begin position="1"/>
        <end position="26"/>
    </location>
</feature>
<gene>
    <name evidence="2" type="ORF">GCM10010102_18090</name>
</gene>
<evidence type="ECO:0000313" key="3">
    <source>
        <dbReference type="Proteomes" id="UP000655589"/>
    </source>
</evidence>
<organism evidence="2 3">
    <name type="scientific">Promicromonospora citrea</name>
    <dbReference type="NCBI Taxonomy" id="43677"/>
    <lineage>
        <taxon>Bacteria</taxon>
        <taxon>Bacillati</taxon>
        <taxon>Actinomycetota</taxon>
        <taxon>Actinomycetes</taxon>
        <taxon>Micrococcales</taxon>
        <taxon>Promicromonosporaceae</taxon>
        <taxon>Promicromonospora</taxon>
    </lineage>
</organism>
<dbReference type="EMBL" id="BMPT01000006">
    <property type="protein sequence ID" value="GGM22740.1"/>
    <property type="molecule type" value="Genomic_DNA"/>
</dbReference>
<proteinExistence type="predicted"/>
<dbReference type="Proteomes" id="UP000655589">
    <property type="component" value="Unassembled WGS sequence"/>
</dbReference>
<sequence length="108" mass="11574">MPPPTDPPDLPDDELGHLPGDLPGHLPGLVADEAAVQVEAAESELRRLGLEEIRVRHHGDLARLEAPHHDLASVAAEPLRGEVLRAVRSAGFRSVAVDLEAVPDPREV</sequence>